<dbReference type="SMART" id="SM00357">
    <property type="entry name" value="CSP"/>
    <property type="match status" value="1"/>
</dbReference>
<keyword evidence="5" id="KW-1185">Reference proteome</keyword>
<dbReference type="EMBL" id="WNWW01000192">
    <property type="protein sequence ID" value="KAF3428894.1"/>
    <property type="molecule type" value="Genomic_DNA"/>
</dbReference>
<feature type="domain" description="CSD" evidence="3">
    <location>
        <begin position="1537"/>
        <end position="1606"/>
    </location>
</feature>
<keyword evidence="2" id="KW-1133">Transmembrane helix</keyword>
<dbReference type="PROSITE" id="PS51257">
    <property type="entry name" value="PROKAR_LIPOPROTEIN"/>
    <property type="match status" value="1"/>
</dbReference>
<feature type="region of interest" description="Disordered" evidence="1">
    <location>
        <begin position="497"/>
        <end position="564"/>
    </location>
</feature>
<dbReference type="InterPro" id="IPR050181">
    <property type="entry name" value="Cold_shock_domain"/>
</dbReference>
<dbReference type="PROSITE" id="PS51857">
    <property type="entry name" value="CSD_2"/>
    <property type="match status" value="1"/>
</dbReference>
<dbReference type="InterPro" id="IPR011129">
    <property type="entry name" value="CSD"/>
</dbReference>
<dbReference type="FunFam" id="2.40.50.140:FF:000274">
    <property type="entry name" value="Mitochondrial RNA binding protein"/>
    <property type="match status" value="1"/>
</dbReference>
<dbReference type="PROSITE" id="PS00352">
    <property type="entry name" value="CSD_1"/>
    <property type="match status" value="1"/>
</dbReference>
<proteinExistence type="predicted"/>
<dbReference type="Proteomes" id="UP000655588">
    <property type="component" value="Unassembled WGS sequence"/>
</dbReference>
<feature type="compositionally biased region" description="Polar residues" evidence="1">
    <location>
        <begin position="766"/>
        <end position="780"/>
    </location>
</feature>
<evidence type="ECO:0000313" key="5">
    <source>
        <dbReference type="Proteomes" id="UP000655588"/>
    </source>
</evidence>
<feature type="compositionally biased region" description="Low complexity" evidence="1">
    <location>
        <begin position="1487"/>
        <end position="1503"/>
    </location>
</feature>
<reference evidence="4" key="1">
    <citation type="submission" date="2019-11" db="EMBL/GenBank/DDBJ databases">
        <title>The nuclear and mitochondrial genomes of Frieseomelitta varia - a highly eusocial stingless bee (Meliponini) with a permanently sterile worker caste.</title>
        <authorList>
            <person name="Freitas F.C.P."/>
            <person name="Lourenco A.P."/>
            <person name="Nunes F.M.F."/>
            <person name="Paschoal A.R."/>
            <person name="Abreu F.C.P."/>
            <person name="Barbin F.O."/>
            <person name="Bataglia L."/>
            <person name="Cardoso-Junior C.A.M."/>
            <person name="Cervoni M.S."/>
            <person name="Silva S.R."/>
            <person name="Dalarmi F."/>
            <person name="Del Lama M.A."/>
            <person name="Depintor T.S."/>
            <person name="Ferreira K.M."/>
            <person name="Goria P.S."/>
            <person name="Jaskot M.C."/>
            <person name="Lago D.C."/>
            <person name="Luna-Lucena D."/>
            <person name="Moda L.M."/>
            <person name="Nascimento L."/>
            <person name="Pedrino M."/>
            <person name="Rabico F.O."/>
            <person name="Sanches F.C."/>
            <person name="Santos D.E."/>
            <person name="Santos C.G."/>
            <person name="Vieira J."/>
            <person name="Lopes T.F."/>
            <person name="Barchuk A.R."/>
            <person name="Hartfelder K."/>
            <person name="Simoes Z.L.P."/>
            <person name="Bitondi M.M.G."/>
            <person name="Pinheiro D.G."/>
        </authorList>
    </citation>
    <scope>NUCLEOTIDE SEQUENCE</scope>
    <source>
        <strain evidence="4">USP_RPSP 00005682</strain>
        <tissue evidence="4">Whole individual</tissue>
    </source>
</reference>
<feature type="compositionally biased region" description="Basic and acidic residues" evidence="1">
    <location>
        <begin position="541"/>
        <end position="550"/>
    </location>
</feature>
<feature type="transmembrane region" description="Helical" evidence="2">
    <location>
        <begin position="30"/>
        <end position="47"/>
    </location>
</feature>
<dbReference type="PRINTS" id="PR00050">
    <property type="entry name" value="COLDSHOCK"/>
</dbReference>
<dbReference type="SUPFAM" id="SSF50249">
    <property type="entry name" value="Nucleic acid-binding proteins"/>
    <property type="match status" value="1"/>
</dbReference>
<evidence type="ECO:0000259" key="3">
    <source>
        <dbReference type="PROSITE" id="PS51857"/>
    </source>
</evidence>
<name>A0A833W1C0_9HYME</name>
<feature type="region of interest" description="Disordered" evidence="1">
    <location>
        <begin position="1085"/>
        <end position="1113"/>
    </location>
</feature>
<dbReference type="GO" id="GO:0003676">
    <property type="term" value="F:nucleic acid binding"/>
    <property type="evidence" value="ECO:0007669"/>
    <property type="project" value="InterPro"/>
</dbReference>
<feature type="region of interest" description="Disordered" evidence="1">
    <location>
        <begin position="760"/>
        <end position="780"/>
    </location>
</feature>
<feature type="region of interest" description="Disordered" evidence="1">
    <location>
        <begin position="398"/>
        <end position="441"/>
    </location>
</feature>
<protein>
    <recommendedName>
        <fullName evidence="3">CSD domain-containing protein</fullName>
    </recommendedName>
</protein>
<comment type="caution">
    <text evidence="4">The sequence shown here is derived from an EMBL/GenBank/DDBJ whole genome shotgun (WGS) entry which is preliminary data.</text>
</comment>
<feature type="region of interest" description="Disordered" evidence="1">
    <location>
        <begin position="1487"/>
        <end position="1511"/>
    </location>
</feature>
<sequence length="1766" mass="188036">MWELGSRSVIVLVSVLSGCVFLYNVWGPIFILIVLLFLAVYAFYFLIVNDSLLLPHAFLLLEHCKYISLEVRRSFKAVIDHVHQYIRQFLETAKRRFCNRYLAQASTTMERRRSGCYQLSTDSYSTRKNSSHFGSITQLSPIPKSLRKADTSNDVTPKNHFYHGSEHLSYDHHSFVSKRTSTPVFARNNEELENQTLKFSPPGQASSKRTSPLYKQNQALMQVENTTYFDAEGSSCSSAAALKTNSKAEEKKTVQTVAGPLLTSTRYNIDPKVYNDVTSPGLTARLTKYATEASNKLTHQSKYRVGQFPKVNLHANSVPVINIKSIRTRTPVTVNVAPSHAIRYSSPSKQNILSNLCHSDDSYSSPNVAQALREISLKRHASREDVVSDFAKKQRRDVVPSSKEFEIQEEVKQKRSRDDSFRSEDDTSPQSKISRPAKRTKAPSCYDIINSLSSSKHVVSGVKRKARDFSRSGTPDFEKHFKSLECVQNASTQTSIQIRNTSPRHPNYELAERRNNSDPCNSVDKLQEHTPLKGILKTSNKSKENGSDRKQAKRLITQNNDKKDSAELMEYTESAKLTNKLFMKAEPERNEKLRMLVEEQGNIRAKFTTDDVEEIKKEDITDMRQRSMKARLQSMFDAISGKAASRINPDVVIQAEEVNTVKSVESSPVAYVSLNSSTTTTNVNTTPISTSAVALTPGTSESNTKSQKHVAFNLPGKDTCMTTNVQVVNTVEKKVENTSTAATDKTVNAGITSRKSAAVTEPVVSNPATTNPTSSNVQNFNFSKPTSTSSTSSIGNTFAVDTVSAKNKSLLVATTTASIFQSVATAAPTAVSSAISVSTTAANTRSQPNQNSNSRTNISQAVGTCTSSSSVSTESMKGNTIFASSRTNLGPLNNVTEKKEQNPGFASIGTKASVMPFTSVTNITSSNNLSSTTSTMNTSTPLFTFGSNSNCPSSIVSAKSEGFVFGSSIGIASENSGAFGCPTTTSRPTSMIPNSATSSSVTGSGAQANNVTVASASNAGFEAQAKNSVSIFGSSISSTFALRPSTTSSVNGGKAVFSFGNASTMTTTTMTTITTTTATTTTANTTTISSNAGPFGVGSNNPPPSFGTSLLSSTTSTTGQAVSNASSIFTNASSTPSIFGATTASHQPVFGTSSNLNANTATFTLPKTTATPVFGSNVTATTTTSSVFASTSAIPIFSNITGGPSANTTSIPVFGSSTSTPIPSGINTGGTSNVGTNLFSSTNSTTSASVFSTTNNIFGQVNSSSTDSSFKSGSGLFRNNNNSGGSTLFASAHPTTTSTTFGAPNVSSSSTVPTFGASNIPVSNNAPVPVFGATAAGTSDFASQNQNKGNPVTTNQHASSTAQSFAAGSSIFRTAENTTGAPVFGSSNDTAGHFNSSAPSSSTFVGQNVISPNPTFGIGTTVTSNGPPAFNDSNKASPFGTQPSTFGTPTMASTSVFATTNESTTAPGVFTFGASQKPQQHITTFSFGSSTNNNNSAPSTSTPFQFGSTTSNSGKTILRPSYSINAISRFCWVSANKVTGTVKWFNVKSGYGFINRNDTKEDVFVHQSAIVKNNPRKAVRSVGDGEVVEFDVVIGEKGHEAANVTGPSGEAVKGSPYAADKRRGYRGGHWYISQRRGNTRTQRRPREGQDGYETGEGKTGDETNTGEGGGQQRRYRVRRQYDGYYRGSRRSGPSAQQQGDNSGEGGEQGGEIGDGSVPRGGGRGRGGPSRRYFRRNFRGGRGGGPPRRPRSQDGQVKVRNDYLLLT</sequence>
<keyword evidence="2" id="KW-0472">Membrane</keyword>
<feature type="compositionally biased region" description="Gly residues" evidence="1">
    <location>
        <begin position="1702"/>
        <end position="1727"/>
    </location>
</feature>
<feature type="compositionally biased region" description="Basic and acidic residues" evidence="1">
    <location>
        <begin position="506"/>
        <end position="516"/>
    </location>
</feature>
<dbReference type="CDD" id="cd04458">
    <property type="entry name" value="CSP_CDS"/>
    <property type="match status" value="1"/>
</dbReference>
<accession>A0A833W1C0</accession>
<feature type="compositionally biased region" description="Basic and acidic residues" evidence="1">
    <location>
        <begin position="398"/>
        <end position="425"/>
    </location>
</feature>
<feature type="compositionally biased region" description="Basic and acidic residues" evidence="1">
    <location>
        <begin position="1644"/>
        <end position="1661"/>
    </location>
</feature>
<feature type="compositionally biased region" description="Polar residues" evidence="1">
    <location>
        <begin position="845"/>
        <end position="861"/>
    </location>
</feature>
<dbReference type="InterPro" id="IPR002059">
    <property type="entry name" value="CSP_DNA-bd"/>
</dbReference>
<dbReference type="PANTHER" id="PTHR11544">
    <property type="entry name" value="COLD SHOCK DOMAIN CONTAINING PROTEINS"/>
    <property type="match status" value="1"/>
</dbReference>
<keyword evidence="2" id="KW-0812">Transmembrane</keyword>
<dbReference type="InterPro" id="IPR019844">
    <property type="entry name" value="CSD_CS"/>
</dbReference>
<evidence type="ECO:0000313" key="4">
    <source>
        <dbReference type="EMBL" id="KAF3428894.1"/>
    </source>
</evidence>
<evidence type="ECO:0000256" key="1">
    <source>
        <dbReference type="SAM" id="MobiDB-lite"/>
    </source>
</evidence>
<feature type="region of interest" description="Disordered" evidence="1">
    <location>
        <begin position="841"/>
        <end position="861"/>
    </location>
</feature>
<evidence type="ECO:0000256" key="2">
    <source>
        <dbReference type="SAM" id="Phobius"/>
    </source>
</evidence>
<dbReference type="Pfam" id="PF00313">
    <property type="entry name" value="CSD"/>
    <property type="match status" value="1"/>
</dbReference>
<dbReference type="Gene3D" id="2.40.50.140">
    <property type="entry name" value="Nucleic acid-binding proteins"/>
    <property type="match status" value="1"/>
</dbReference>
<organism evidence="4 5">
    <name type="scientific">Frieseomelitta varia</name>
    <dbReference type="NCBI Taxonomy" id="561572"/>
    <lineage>
        <taxon>Eukaryota</taxon>
        <taxon>Metazoa</taxon>
        <taxon>Ecdysozoa</taxon>
        <taxon>Arthropoda</taxon>
        <taxon>Hexapoda</taxon>
        <taxon>Insecta</taxon>
        <taxon>Pterygota</taxon>
        <taxon>Neoptera</taxon>
        <taxon>Endopterygota</taxon>
        <taxon>Hymenoptera</taxon>
        <taxon>Apocrita</taxon>
        <taxon>Aculeata</taxon>
        <taxon>Apoidea</taxon>
        <taxon>Anthophila</taxon>
        <taxon>Apidae</taxon>
        <taxon>Frieseomelitta</taxon>
    </lineage>
</organism>
<gene>
    <name evidence="4" type="ORF">E2986_12517</name>
</gene>
<feature type="transmembrane region" description="Helical" evidence="2">
    <location>
        <begin position="6"/>
        <end position="23"/>
    </location>
</feature>
<dbReference type="InterPro" id="IPR012340">
    <property type="entry name" value="NA-bd_OB-fold"/>
</dbReference>
<feature type="region of interest" description="Disordered" evidence="1">
    <location>
        <begin position="1601"/>
        <end position="1766"/>
    </location>
</feature>